<gene>
    <name evidence="5" type="ORF">RMCT_1829</name>
</gene>
<comment type="caution">
    <text evidence="5">The sequence shown here is derived from an EMBL/GenBank/DDBJ whole genome shotgun (WGS) entry which is preliminary data.</text>
</comment>
<dbReference type="PANTHER" id="PTHR35936">
    <property type="entry name" value="MEMBRANE-BOUND LYTIC MUREIN TRANSGLYCOSYLASE F"/>
    <property type="match status" value="1"/>
</dbReference>
<dbReference type="STRING" id="1797.RMCT_1829"/>
<dbReference type="Gene3D" id="3.40.190.10">
    <property type="entry name" value="Periplasmic binding protein-like II"/>
    <property type="match status" value="2"/>
</dbReference>
<dbReference type="PANTHER" id="PTHR35936:SF17">
    <property type="entry name" value="ARGININE-BINDING EXTRACELLULAR PROTEIN ARTP"/>
    <property type="match status" value="1"/>
</dbReference>
<dbReference type="InterPro" id="IPR001320">
    <property type="entry name" value="Iontro_rcpt_C"/>
</dbReference>
<evidence type="ECO:0000259" key="4">
    <source>
        <dbReference type="SMART" id="SM00079"/>
    </source>
</evidence>
<name>A0A117IM97_MYCTH</name>
<dbReference type="OMA" id="PAYAPWF"/>
<dbReference type="GO" id="GO:0016020">
    <property type="term" value="C:membrane"/>
    <property type="evidence" value="ECO:0007669"/>
    <property type="project" value="InterPro"/>
</dbReference>
<feature type="signal peptide" evidence="2">
    <location>
        <begin position="1"/>
        <end position="23"/>
    </location>
</feature>
<evidence type="ECO:0000313" key="6">
    <source>
        <dbReference type="Proteomes" id="UP000069654"/>
    </source>
</evidence>
<proteinExistence type="predicted"/>
<feature type="domain" description="Ionotropic glutamate receptor C-terminal" evidence="4">
    <location>
        <begin position="53"/>
        <end position="279"/>
    </location>
</feature>
<protein>
    <submittedName>
        <fullName evidence="5">Family 3 extracellular solute-binding protein</fullName>
    </submittedName>
</protein>
<dbReference type="OrthoDB" id="8454826at2"/>
<reference evidence="5 6" key="1">
    <citation type="journal article" date="2016" name="Genome Announc.">
        <title>Draft Genome Sequences of Five Rapidly Growing Mycobacterium Species, M. thermoresistibile, M. fortuitum subsp. acetamidolyticum, M. canariasense, M. brisbanense, and M. novocastrense.</title>
        <authorList>
            <person name="Katahira K."/>
            <person name="Ogura Y."/>
            <person name="Gotoh Y."/>
            <person name="Hayashi T."/>
        </authorList>
    </citation>
    <scope>NUCLEOTIDE SEQUENCE [LARGE SCALE GENOMIC DNA]</scope>
    <source>
        <strain evidence="5 6">JCM6362</strain>
    </source>
</reference>
<keyword evidence="1 2" id="KW-0732">Signal</keyword>
<feature type="domain" description="Solute-binding protein family 3/N-terminal" evidence="3">
    <location>
        <begin position="53"/>
        <end position="280"/>
    </location>
</feature>
<dbReference type="InterPro" id="IPR001638">
    <property type="entry name" value="Solute-binding_3/MltF_N"/>
</dbReference>
<dbReference type="CDD" id="cd13530">
    <property type="entry name" value="PBP2_peptides_like"/>
    <property type="match status" value="1"/>
</dbReference>
<organism evidence="5 6">
    <name type="scientific">Mycolicibacterium thermoresistibile</name>
    <name type="common">Mycobacterium thermoresistibile</name>
    <dbReference type="NCBI Taxonomy" id="1797"/>
    <lineage>
        <taxon>Bacteria</taxon>
        <taxon>Bacillati</taxon>
        <taxon>Actinomycetota</taxon>
        <taxon>Actinomycetes</taxon>
        <taxon>Mycobacteriales</taxon>
        <taxon>Mycobacteriaceae</taxon>
        <taxon>Mycolicibacterium</taxon>
    </lineage>
</organism>
<evidence type="ECO:0000313" key="5">
    <source>
        <dbReference type="EMBL" id="GAT14859.1"/>
    </source>
</evidence>
<dbReference type="AlphaFoldDB" id="A0A117IM97"/>
<dbReference type="SMART" id="SM00079">
    <property type="entry name" value="PBPe"/>
    <property type="match status" value="1"/>
</dbReference>
<evidence type="ECO:0000259" key="3">
    <source>
        <dbReference type="SMART" id="SM00062"/>
    </source>
</evidence>
<dbReference type="RefSeq" id="WP_003926231.1">
    <property type="nucleotide sequence ID" value="NZ_BCTB01000009.1"/>
</dbReference>
<evidence type="ECO:0000256" key="1">
    <source>
        <dbReference type="ARBA" id="ARBA00022729"/>
    </source>
</evidence>
<accession>A0A117IM97</accession>
<dbReference type="EMBL" id="BCTB01000009">
    <property type="protein sequence ID" value="GAT14859.1"/>
    <property type="molecule type" value="Genomic_DNA"/>
</dbReference>
<dbReference type="SUPFAM" id="SSF53850">
    <property type="entry name" value="Periplasmic binding protein-like II"/>
    <property type="match status" value="1"/>
</dbReference>
<feature type="chain" id="PRO_5007148943" evidence="2">
    <location>
        <begin position="24"/>
        <end position="287"/>
    </location>
</feature>
<dbReference type="GO" id="GO:0015276">
    <property type="term" value="F:ligand-gated monoatomic ion channel activity"/>
    <property type="evidence" value="ECO:0007669"/>
    <property type="project" value="InterPro"/>
</dbReference>
<dbReference type="Proteomes" id="UP000069654">
    <property type="component" value="Unassembled WGS sequence"/>
</dbReference>
<sequence>MSISRAALLLTASALTVALNACAAGTDEPTATEPVAEPPACHKEHLPTLEPGVLTLATKPIAVNPWYINNQPENGQGYESAVAYAVAEKLGYNRSEVRWIRTEFTDTIAPGDKPFDLNLSEVTITEERRQAVDFSSGYYNPTHAFLTTAQSPAAGITTRDELSGVRLGARTGTTNHQTAVRLSGEYPAIEFATDEEGREALLNGDIDVLVLDLRTAFSTQLELPGSVIIGQLEPEPGNSEQYGIVLAKDSPLTDCVSQAVDELGDNGDLFRLQKEWLAGPGAAPFLP</sequence>
<dbReference type="SMART" id="SM00062">
    <property type="entry name" value="PBPb"/>
    <property type="match status" value="1"/>
</dbReference>
<evidence type="ECO:0000256" key="2">
    <source>
        <dbReference type="SAM" id="SignalP"/>
    </source>
</evidence>
<reference evidence="6" key="2">
    <citation type="submission" date="2016-02" db="EMBL/GenBank/DDBJ databases">
        <title>Draft genome sequence of five rapidly growing Mycobacterium species.</title>
        <authorList>
            <person name="Katahira K."/>
            <person name="Gotou Y."/>
            <person name="Iida K."/>
            <person name="Ogura Y."/>
            <person name="Hayashi T."/>
        </authorList>
    </citation>
    <scope>NUCLEOTIDE SEQUENCE [LARGE SCALE GENOMIC DNA]</scope>
    <source>
        <strain evidence="6">JCM6362</strain>
    </source>
</reference>
<dbReference type="Pfam" id="PF00497">
    <property type="entry name" value="SBP_bac_3"/>
    <property type="match status" value="1"/>
</dbReference>